<evidence type="ECO:0000313" key="2">
    <source>
        <dbReference type="EMBL" id="KAB8180135.1"/>
    </source>
</evidence>
<evidence type="ECO:0000259" key="1">
    <source>
        <dbReference type="SMART" id="SM00849"/>
    </source>
</evidence>
<dbReference type="Gene3D" id="3.60.15.10">
    <property type="entry name" value="Ribonuclease Z/Hydroxyacylglutathione hydrolase-like"/>
    <property type="match status" value="1"/>
</dbReference>
<organism evidence="2 3">
    <name type="scientific">Microbispora catharanthi</name>
    <dbReference type="NCBI Taxonomy" id="1712871"/>
    <lineage>
        <taxon>Bacteria</taxon>
        <taxon>Bacillati</taxon>
        <taxon>Actinomycetota</taxon>
        <taxon>Actinomycetes</taxon>
        <taxon>Streptosporangiales</taxon>
        <taxon>Streptosporangiaceae</taxon>
        <taxon>Microbispora</taxon>
    </lineage>
</organism>
<dbReference type="InterPro" id="IPR036866">
    <property type="entry name" value="RibonucZ/Hydroxyglut_hydro"/>
</dbReference>
<dbReference type="EMBL" id="VDMA02000024">
    <property type="protein sequence ID" value="KAB8180135.1"/>
    <property type="molecule type" value="Genomic_DNA"/>
</dbReference>
<protein>
    <submittedName>
        <fullName evidence="2">MBL fold metallo-hydrolase</fullName>
    </submittedName>
</protein>
<feature type="domain" description="Metallo-beta-lactamase" evidence="1">
    <location>
        <begin position="192"/>
        <end position="376"/>
    </location>
</feature>
<dbReference type="InterPro" id="IPR001279">
    <property type="entry name" value="Metallo-B-lactamas"/>
</dbReference>
<proteinExistence type="predicted"/>
<dbReference type="AlphaFoldDB" id="A0A5N6BI82"/>
<dbReference type="GO" id="GO:0016787">
    <property type="term" value="F:hydrolase activity"/>
    <property type="evidence" value="ECO:0007669"/>
    <property type="project" value="UniProtKB-KW"/>
</dbReference>
<comment type="caution">
    <text evidence="2">The sequence shown here is derived from an EMBL/GenBank/DDBJ whole genome shotgun (WGS) entry which is preliminary data.</text>
</comment>
<sequence length="555" mass="59469">MNEEIAALSQVATWPNADRRTRVVLASQFTAAGLDAEGFGFFAELSSRMPGDGLLLALAGAFQSRLDGQVEAAIAKLDAAASLDLGLPHYYRGISLAGLPECAGRAETVVADLEFVLMVKDQFPPGFMRPVHAALSRAYDLLGRAEDATRARGRAGHLITDYWANPEDGFRFVPPRLVEHAPGVHVAQGYDFADVGFVVTGAGVVAIDAASTPEHAAAALRELRAITELPVTHVILTHAHLDHVGGLDALTADGATVIAQANFPRELALQNSGPPPLGYYLPRGHGRHAHVSPGRLVDTVEKLTIGGVDFTLIPIAGGETEDGLVIHLPSQEVAFIGDMCMPYLGSPTLAEGSPQGLFDAMRAVMDLRPRTLIHGHPALTENYPIEAFPGLLAALRDLERVITAGISDGLTLAEILRLNHLPDVLRDHPAAVMPYLVTRDNFIQRVHRQRTGYWHRGGEGVERFTSAELSAALDLLGGRSAAAFVTAGLELARRGEHPLALHVVDLGLLSHADAPELVSLRQSLLESMVARNQLLNPFKFMHYASLAGLELEPAE</sequence>
<evidence type="ECO:0000313" key="3">
    <source>
        <dbReference type="Proteomes" id="UP000313066"/>
    </source>
</evidence>
<name>A0A5N6BI82_9ACTN</name>
<accession>A0A5N6BI82</accession>
<dbReference type="PANTHER" id="PTHR43223">
    <property type="entry name" value="ALKYL/ARYL-SULFATASE"/>
    <property type="match status" value="1"/>
</dbReference>
<keyword evidence="2" id="KW-0378">Hydrolase</keyword>
<gene>
    <name evidence="2" type="ORF">FH610_034480</name>
</gene>
<dbReference type="InterPro" id="IPR052195">
    <property type="entry name" value="Bact_Alkyl/Aryl-Sulfatase"/>
</dbReference>
<dbReference type="SMART" id="SM00849">
    <property type="entry name" value="Lactamase_B"/>
    <property type="match status" value="1"/>
</dbReference>
<dbReference type="Proteomes" id="UP000313066">
    <property type="component" value="Unassembled WGS sequence"/>
</dbReference>
<keyword evidence="3" id="KW-1185">Reference proteome</keyword>
<dbReference type="Pfam" id="PF00753">
    <property type="entry name" value="Lactamase_B"/>
    <property type="match status" value="1"/>
</dbReference>
<dbReference type="RefSeq" id="WP_139579430.1">
    <property type="nucleotide sequence ID" value="NZ_VDMA02000024.1"/>
</dbReference>
<dbReference type="PANTHER" id="PTHR43223:SF2">
    <property type="entry name" value="METALLO-BETA-LACTAMASE DOMAIN-CONTAINING PROTEIN"/>
    <property type="match status" value="1"/>
</dbReference>
<reference evidence="2 3" key="1">
    <citation type="submission" date="2019-10" db="EMBL/GenBank/DDBJ databases">
        <title>Nonomuraea sp. nov., isolated from Phyllanthus amarus.</title>
        <authorList>
            <person name="Klykleung N."/>
            <person name="Tanasupawat S."/>
        </authorList>
    </citation>
    <scope>NUCLEOTIDE SEQUENCE [LARGE SCALE GENOMIC DNA]</scope>
    <source>
        <strain evidence="2 3">CR1-09</strain>
    </source>
</reference>
<dbReference type="SUPFAM" id="SSF56281">
    <property type="entry name" value="Metallo-hydrolase/oxidoreductase"/>
    <property type="match status" value="1"/>
</dbReference>